<evidence type="ECO:0000313" key="3">
    <source>
        <dbReference type="Proteomes" id="UP000324748"/>
    </source>
</evidence>
<proteinExistence type="predicted"/>
<accession>A0A5B0QK94</accession>
<dbReference type="AlphaFoldDB" id="A0A5B0QK94"/>
<protein>
    <submittedName>
        <fullName evidence="1">Uncharacterized protein</fullName>
    </submittedName>
</protein>
<reference evidence="1 3" key="1">
    <citation type="submission" date="2019-05" db="EMBL/GenBank/DDBJ databases">
        <title>Emergence of the Ug99 lineage of the wheat stem rust pathogen through somatic hybridization.</title>
        <authorList>
            <person name="Li F."/>
            <person name="Upadhyaya N.M."/>
            <person name="Sperschneider J."/>
            <person name="Matny O."/>
            <person name="Nguyen-Phuc H."/>
            <person name="Mago R."/>
            <person name="Raley C."/>
            <person name="Miller M.E."/>
            <person name="Silverstein K.A.T."/>
            <person name="Henningsen E."/>
            <person name="Hirsch C.D."/>
            <person name="Visser B."/>
            <person name="Pretorius Z.A."/>
            <person name="Steffenson B.J."/>
            <person name="Schwessinger B."/>
            <person name="Dodds P.N."/>
            <person name="Figueroa M."/>
        </authorList>
    </citation>
    <scope>NUCLEOTIDE SEQUENCE [LARGE SCALE GENOMIC DNA]</scope>
    <source>
        <strain evidence="1">21-0</strain>
    </source>
</reference>
<organism evidence="1 3">
    <name type="scientific">Puccinia graminis f. sp. tritici</name>
    <dbReference type="NCBI Taxonomy" id="56615"/>
    <lineage>
        <taxon>Eukaryota</taxon>
        <taxon>Fungi</taxon>
        <taxon>Dikarya</taxon>
        <taxon>Basidiomycota</taxon>
        <taxon>Pucciniomycotina</taxon>
        <taxon>Pucciniomycetes</taxon>
        <taxon>Pucciniales</taxon>
        <taxon>Pucciniaceae</taxon>
        <taxon>Puccinia</taxon>
    </lineage>
</organism>
<dbReference type="EMBL" id="VSWC01000015">
    <property type="protein sequence ID" value="KAA1113547.1"/>
    <property type="molecule type" value="Genomic_DNA"/>
</dbReference>
<sequence>MVVCEEVPKISNCLAIFPLQSILQSFLFSSSLVFSPTKTKAGADDGSIIPLFRTQRLEHTCGLFPQSKPAI</sequence>
<evidence type="ECO:0000313" key="1">
    <source>
        <dbReference type="EMBL" id="KAA1113539.1"/>
    </source>
</evidence>
<dbReference type="Proteomes" id="UP000324748">
    <property type="component" value="Unassembled WGS sequence"/>
</dbReference>
<evidence type="ECO:0000313" key="2">
    <source>
        <dbReference type="EMBL" id="KAA1113547.1"/>
    </source>
</evidence>
<comment type="caution">
    <text evidence="1">The sequence shown here is derived from an EMBL/GenBank/DDBJ whole genome shotgun (WGS) entry which is preliminary data.</text>
</comment>
<name>A0A5B0QK94_PUCGR</name>
<gene>
    <name evidence="1" type="ORF">PGT21_033278</name>
    <name evidence="2" type="ORF">PGT21_033370</name>
</gene>
<keyword evidence="3" id="KW-1185">Reference proteome</keyword>
<dbReference type="OrthoDB" id="426386at2759"/>
<dbReference type="EMBL" id="VSWC01000015">
    <property type="protein sequence ID" value="KAA1113539.1"/>
    <property type="molecule type" value="Genomic_DNA"/>
</dbReference>